<dbReference type="InterPro" id="IPR011993">
    <property type="entry name" value="PH-like_dom_sf"/>
</dbReference>
<dbReference type="PROSITE" id="PS50003">
    <property type="entry name" value="PH_DOMAIN"/>
    <property type="match status" value="1"/>
</dbReference>
<dbReference type="PANTHER" id="PTHR10972:SF203">
    <property type="entry name" value="OXYSTEROL-BINDING PROTEIN HOMOLOG 3"/>
    <property type="match status" value="1"/>
</dbReference>
<dbReference type="InterPro" id="IPR041680">
    <property type="entry name" value="PH_8"/>
</dbReference>
<dbReference type="SUPFAM" id="SSF144000">
    <property type="entry name" value="Oxysterol-binding protein-like"/>
    <property type="match status" value="1"/>
</dbReference>
<dbReference type="STRING" id="1314674.A0A0D7B4R9"/>
<feature type="domain" description="PH" evidence="6">
    <location>
        <begin position="24"/>
        <end position="116"/>
    </location>
</feature>
<dbReference type="InterPro" id="IPR037239">
    <property type="entry name" value="OSBP_sf"/>
</dbReference>
<keyword evidence="8" id="KW-1185">Reference proteome</keyword>
<dbReference type="Proteomes" id="UP000054007">
    <property type="component" value="Unassembled WGS sequence"/>
</dbReference>
<dbReference type="Gene3D" id="2.40.160.120">
    <property type="match status" value="1"/>
</dbReference>
<evidence type="ECO:0000256" key="2">
    <source>
        <dbReference type="ARBA" id="ARBA00022448"/>
    </source>
</evidence>
<dbReference type="SMART" id="SM00233">
    <property type="entry name" value="PH"/>
    <property type="match status" value="1"/>
</dbReference>
<accession>A0A0D7B4R9</accession>
<dbReference type="FunFam" id="2.40.160.120:FF:000001">
    <property type="entry name" value="Oxysterol-binding protein"/>
    <property type="match status" value="1"/>
</dbReference>
<dbReference type="GO" id="GO:0032934">
    <property type="term" value="F:sterol binding"/>
    <property type="evidence" value="ECO:0007669"/>
    <property type="project" value="TreeGrafter"/>
</dbReference>
<keyword evidence="2" id="KW-0813">Transport</keyword>
<evidence type="ECO:0000259" key="6">
    <source>
        <dbReference type="PROSITE" id="PS50003"/>
    </source>
</evidence>
<name>A0A0D7B4R9_9AGAR</name>
<dbReference type="AlphaFoldDB" id="A0A0D7B4R9"/>
<dbReference type="GO" id="GO:0032541">
    <property type="term" value="C:cortical endoplasmic reticulum"/>
    <property type="evidence" value="ECO:0007669"/>
    <property type="project" value="TreeGrafter"/>
</dbReference>
<dbReference type="Gene3D" id="2.30.29.30">
    <property type="entry name" value="Pleckstrin-homology domain (PH domain)/Phosphotyrosine-binding domain (PTB)"/>
    <property type="match status" value="1"/>
</dbReference>
<evidence type="ECO:0000313" key="7">
    <source>
        <dbReference type="EMBL" id="KIY65502.1"/>
    </source>
</evidence>
<keyword evidence="3" id="KW-0445">Lipid transport</keyword>
<dbReference type="GO" id="GO:0030011">
    <property type="term" value="P:maintenance of cell polarity"/>
    <property type="evidence" value="ECO:0007669"/>
    <property type="project" value="TreeGrafter"/>
</dbReference>
<feature type="region of interest" description="Disordered" evidence="5">
    <location>
        <begin position="173"/>
        <end position="226"/>
    </location>
</feature>
<proteinExistence type="inferred from homology"/>
<dbReference type="GO" id="GO:0005829">
    <property type="term" value="C:cytosol"/>
    <property type="evidence" value="ECO:0007669"/>
    <property type="project" value="TreeGrafter"/>
</dbReference>
<feature type="compositionally biased region" description="Basic and acidic residues" evidence="5">
    <location>
        <begin position="177"/>
        <end position="202"/>
    </location>
</feature>
<sequence length="754" mass="83600">MAGAVRTSLSLPYSGLSAAAASRVVVHEGWVLKKRRKKMQGFARRYFTLYQSGLLTYSMDTGQPVRDQISLHQAAISTAPGRKDIHLDSNTATFHIKCLSMDDFNQWMTAFRKFVIIGAEVRRTNSVRLAQQQGALKLVRTGVATGAILDDMATAVQTLEELEHAVAACKRPALGRHKSDKEKTKESHMFGLFSKKDKDKNPSSHSLSPSSEVAAESTHSDASISPDASYQRISELVANLKNQHASLLKLQAPSFPRNDAGVGSAHASPLTNLPTTSEENALPKDRFNHSMPAIRAQSRMSIGTAGTDSLNEWYDADDGGEGAQEFVLELSEEPSRMVSIHTGKGDSDDGSSVDTDIAEEELIPKPTTEDAPQIAAAVQAHIDPAILAQKVARRAYLPAPVVGDEGSLFQILKKNVGKDLSTIALPVSFNEPLTLLQRAAEEVEYFDLLAQAAAATDPVERMRFVAAFAVSSYAHTRYRTGRKGFNPMLAETYEDPRMKFIAEKVRHNPVEMAYHAEGENWEMWATSAGRTKFWGKSLEIIPLGGTHVRIGEDHFSWKKPSSFMRNLMMGTKYLEHVGQLVIENAHDGAKCVLEFKQTGYFGASNQVAGVIYSGKGSAVSHLEGKWDEQLSETVDPSHLRILWRAAPWPKETQEYYGFTSHSMTLNEITTDLESQLPPTDSRFRPDVKALEDGNIETADAEKIRVEELQRERRRNGKEAHPKWFKQDGDEWVYKGGYWEARAKAWKGADVPNLW</sequence>
<evidence type="ECO:0000256" key="1">
    <source>
        <dbReference type="ARBA" id="ARBA00008842"/>
    </source>
</evidence>
<organism evidence="7 8">
    <name type="scientific">Cylindrobasidium torrendii FP15055 ss-10</name>
    <dbReference type="NCBI Taxonomy" id="1314674"/>
    <lineage>
        <taxon>Eukaryota</taxon>
        <taxon>Fungi</taxon>
        <taxon>Dikarya</taxon>
        <taxon>Basidiomycota</taxon>
        <taxon>Agaricomycotina</taxon>
        <taxon>Agaricomycetes</taxon>
        <taxon>Agaricomycetidae</taxon>
        <taxon>Agaricales</taxon>
        <taxon>Marasmiineae</taxon>
        <taxon>Physalacriaceae</taxon>
        <taxon>Cylindrobasidium</taxon>
    </lineage>
</organism>
<dbReference type="GO" id="GO:0035621">
    <property type="term" value="P:ER to Golgi ceramide transport"/>
    <property type="evidence" value="ECO:0007669"/>
    <property type="project" value="TreeGrafter"/>
</dbReference>
<evidence type="ECO:0000256" key="3">
    <source>
        <dbReference type="ARBA" id="ARBA00023055"/>
    </source>
</evidence>
<reference evidence="7 8" key="1">
    <citation type="journal article" date="2015" name="Fungal Genet. Biol.">
        <title>Evolution of novel wood decay mechanisms in Agaricales revealed by the genome sequences of Fistulina hepatica and Cylindrobasidium torrendii.</title>
        <authorList>
            <person name="Floudas D."/>
            <person name="Held B.W."/>
            <person name="Riley R."/>
            <person name="Nagy L.G."/>
            <person name="Koehler G."/>
            <person name="Ransdell A.S."/>
            <person name="Younus H."/>
            <person name="Chow J."/>
            <person name="Chiniquy J."/>
            <person name="Lipzen A."/>
            <person name="Tritt A."/>
            <person name="Sun H."/>
            <person name="Haridas S."/>
            <person name="LaButti K."/>
            <person name="Ohm R.A."/>
            <person name="Kues U."/>
            <person name="Blanchette R.A."/>
            <person name="Grigoriev I.V."/>
            <person name="Minto R.E."/>
            <person name="Hibbett D.S."/>
        </authorList>
    </citation>
    <scope>NUCLEOTIDE SEQUENCE [LARGE SCALE GENOMIC DNA]</scope>
    <source>
        <strain evidence="7 8">FP15055 ss-10</strain>
    </source>
</reference>
<keyword evidence="4" id="KW-0446">Lipid-binding</keyword>
<dbReference type="GO" id="GO:0034727">
    <property type="term" value="P:piecemeal microautophagy of the nucleus"/>
    <property type="evidence" value="ECO:0007669"/>
    <property type="project" value="TreeGrafter"/>
</dbReference>
<dbReference type="SUPFAM" id="SSF50729">
    <property type="entry name" value="PH domain-like"/>
    <property type="match status" value="1"/>
</dbReference>
<evidence type="ECO:0000313" key="8">
    <source>
        <dbReference type="Proteomes" id="UP000054007"/>
    </source>
</evidence>
<dbReference type="InterPro" id="IPR000648">
    <property type="entry name" value="Oxysterol-bd"/>
</dbReference>
<dbReference type="Gene3D" id="3.30.70.3490">
    <property type="match status" value="1"/>
</dbReference>
<dbReference type="GO" id="GO:0006887">
    <property type="term" value="P:exocytosis"/>
    <property type="evidence" value="ECO:0007669"/>
    <property type="project" value="TreeGrafter"/>
</dbReference>
<gene>
    <name evidence="7" type="ORF">CYLTODRAFT_432183</name>
</gene>
<comment type="similarity">
    <text evidence="1">Belongs to the OSBP family.</text>
</comment>
<evidence type="ECO:0000256" key="5">
    <source>
        <dbReference type="SAM" id="MobiDB-lite"/>
    </source>
</evidence>
<dbReference type="GO" id="GO:0005886">
    <property type="term" value="C:plasma membrane"/>
    <property type="evidence" value="ECO:0007669"/>
    <property type="project" value="TreeGrafter"/>
</dbReference>
<dbReference type="GO" id="GO:0120009">
    <property type="term" value="P:intermembrane lipid transfer"/>
    <property type="evidence" value="ECO:0007669"/>
    <property type="project" value="UniProtKB-ARBA"/>
</dbReference>
<dbReference type="EMBL" id="KN880587">
    <property type="protein sequence ID" value="KIY65502.1"/>
    <property type="molecule type" value="Genomic_DNA"/>
</dbReference>
<dbReference type="InterPro" id="IPR001849">
    <property type="entry name" value="PH_domain"/>
</dbReference>
<protein>
    <recommendedName>
        <fullName evidence="6">PH domain-containing protein</fullName>
    </recommendedName>
</protein>
<feature type="compositionally biased region" description="Polar residues" evidence="5">
    <location>
        <begin position="269"/>
        <end position="279"/>
    </location>
</feature>
<dbReference type="Pfam" id="PF01237">
    <property type="entry name" value="Oxysterol_BP"/>
    <property type="match status" value="1"/>
</dbReference>
<dbReference type="OrthoDB" id="1854502at2759"/>
<dbReference type="Pfam" id="PF15409">
    <property type="entry name" value="PH_8"/>
    <property type="match status" value="1"/>
</dbReference>
<dbReference type="CDD" id="cd13289">
    <property type="entry name" value="PH_Osh3p_yeast"/>
    <property type="match status" value="1"/>
</dbReference>
<evidence type="ECO:0000256" key="4">
    <source>
        <dbReference type="ARBA" id="ARBA00023121"/>
    </source>
</evidence>
<feature type="region of interest" description="Disordered" evidence="5">
    <location>
        <begin position="258"/>
        <end position="283"/>
    </location>
</feature>
<dbReference type="GO" id="GO:0097038">
    <property type="term" value="C:perinuclear endoplasmic reticulum"/>
    <property type="evidence" value="ECO:0007669"/>
    <property type="project" value="TreeGrafter"/>
</dbReference>
<dbReference type="PANTHER" id="PTHR10972">
    <property type="entry name" value="OXYSTEROL-BINDING PROTEIN-RELATED"/>
    <property type="match status" value="1"/>
</dbReference>
<dbReference type="GO" id="GO:0006897">
    <property type="term" value="P:endocytosis"/>
    <property type="evidence" value="ECO:0007669"/>
    <property type="project" value="TreeGrafter"/>
</dbReference>